<protein>
    <submittedName>
        <fullName evidence="2">Sensors of blue-light using FAD</fullName>
    </submittedName>
</protein>
<dbReference type="STRING" id="266809.PM03_01245"/>
<name>A0A0P1F2V8_9RHOB</name>
<reference evidence="2 3" key="1">
    <citation type="submission" date="2015-09" db="EMBL/GenBank/DDBJ databases">
        <authorList>
            <consortium name="Swine Surveillance"/>
        </authorList>
    </citation>
    <scope>NUCLEOTIDE SEQUENCE [LARGE SCALE GENOMIC DNA]</scope>
    <source>
        <strain evidence="2 3">CECT 5294</strain>
    </source>
</reference>
<evidence type="ECO:0000259" key="1">
    <source>
        <dbReference type="PROSITE" id="PS50925"/>
    </source>
</evidence>
<feature type="domain" description="BLUF" evidence="1">
    <location>
        <begin position="7"/>
        <end position="97"/>
    </location>
</feature>
<dbReference type="RefSeq" id="WP_233486502.1">
    <property type="nucleotide sequence ID" value="NZ_CYRX01000033.1"/>
</dbReference>
<accession>A0A0P1F2V8</accession>
<dbReference type="AlphaFoldDB" id="A0A0P1F2V8"/>
<evidence type="ECO:0000313" key="3">
    <source>
        <dbReference type="Proteomes" id="UP000051298"/>
    </source>
</evidence>
<dbReference type="SUPFAM" id="SSF54975">
    <property type="entry name" value="Acylphosphatase/BLUF domain-like"/>
    <property type="match status" value="1"/>
</dbReference>
<dbReference type="GO" id="GO:0009882">
    <property type="term" value="F:blue light photoreceptor activity"/>
    <property type="evidence" value="ECO:0007669"/>
    <property type="project" value="InterPro"/>
</dbReference>
<dbReference type="PROSITE" id="PS50925">
    <property type="entry name" value="BLUF"/>
    <property type="match status" value="1"/>
</dbReference>
<organism evidence="2 3">
    <name type="scientific">Thalassobacter stenotrophicus</name>
    <dbReference type="NCBI Taxonomy" id="266809"/>
    <lineage>
        <taxon>Bacteria</taxon>
        <taxon>Pseudomonadati</taxon>
        <taxon>Pseudomonadota</taxon>
        <taxon>Alphaproteobacteria</taxon>
        <taxon>Rhodobacterales</taxon>
        <taxon>Roseobacteraceae</taxon>
        <taxon>Thalassobacter</taxon>
    </lineage>
</organism>
<gene>
    <name evidence="2" type="ORF">THS5294_03168</name>
</gene>
<dbReference type="SMART" id="SM01034">
    <property type="entry name" value="BLUF"/>
    <property type="match status" value="1"/>
</dbReference>
<dbReference type="Proteomes" id="UP000051298">
    <property type="component" value="Unassembled WGS sequence"/>
</dbReference>
<dbReference type="InterPro" id="IPR007024">
    <property type="entry name" value="BLUF_domain"/>
</dbReference>
<proteinExistence type="predicted"/>
<dbReference type="Gene3D" id="3.30.70.100">
    <property type="match status" value="1"/>
</dbReference>
<sequence length="141" mass="15827">MTIITDLSQIIYVSQPFGYDAAILSNILLDARRCNERDGVTGALVCRHDIFLQLLEGPTAEVEATYARILRDDRHVSPRKLVSRSISRRMFADWAMLHDPAKSLIWSRQEIADGALDRATPSDVIKVFEALAENVERAADT</sequence>
<dbReference type="eggNOG" id="COG0233">
    <property type="taxonomic scope" value="Bacteria"/>
</dbReference>
<dbReference type="Pfam" id="PF04940">
    <property type="entry name" value="BLUF"/>
    <property type="match status" value="1"/>
</dbReference>
<dbReference type="EMBL" id="CYRX01000033">
    <property type="protein sequence ID" value="CUH61855.1"/>
    <property type="molecule type" value="Genomic_DNA"/>
</dbReference>
<dbReference type="GO" id="GO:0071949">
    <property type="term" value="F:FAD binding"/>
    <property type="evidence" value="ECO:0007669"/>
    <property type="project" value="InterPro"/>
</dbReference>
<evidence type="ECO:0000313" key="2">
    <source>
        <dbReference type="EMBL" id="CUH61855.1"/>
    </source>
</evidence>
<dbReference type="InterPro" id="IPR036046">
    <property type="entry name" value="Acylphosphatase-like_dom_sf"/>
</dbReference>